<evidence type="ECO:0000313" key="3">
    <source>
        <dbReference type="Proteomes" id="UP000474640"/>
    </source>
</evidence>
<name>A0A7C8V9V4_ORBOL</name>
<feature type="region of interest" description="Disordered" evidence="1">
    <location>
        <begin position="287"/>
        <end position="351"/>
    </location>
</feature>
<feature type="compositionally biased region" description="Polar residues" evidence="1">
    <location>
        <begin position="287"/>
        <end position="297"/>
    </location>
</feature>
<dbReference type="EMBL" id="JAABOJ010000013">
    <property type="protein sequence ID" value="KAF3282262.1"/>
    <property type="molecule type" value="Genomic_DNA"/>
</dbReference>
<feature type="compositionally biased region" description="Basic and acidic residues" evidence="1">
    <location>
        <begin position="632"/>
        <end position="658"/>
    </location>
</feature>
<dbReference type="Proteomes" id="UP000474640">
    <property type="component" value="Unassembled WGS sequence"/>
</dbReference>
<feature type="compositionally biased region" description="Basic and acidic residues" evidence="1">
    <location>
        <begin position="25"/>
        <end position="39"/>
    </location>
</feature>
<feature type="region of interest" description="Disordered" evidence="1">
    <location>
        <begin position="429"/>
        <end position="466"/>
    </location>
</feature>
<protein>
    <submittedName>
        <fullName evidence="2">Uncharacterized protein</fullName>
    </submittedName>
</protein>
<organism evidence="2 3">
    <name type="scientific">Orbilia oligospora</name>
    <name type="common">Nematode-trapping fungus</name>
    <name type="synonym">Arthrobotrys oligospora</name>
    <dbReference type="NCBI Taxonomy" id="2813651"/>
    <lineage>
        <taxon>Eukaryota</taxon>
        <taxon>Fungi</taxon>
        <taxon>Dikarya</taxon>
        <taxon>Ascomycota</taxon>
        <taxon>Pezizomycotina</taxon>
        <taxon>Orbiliomycetes</taxon>
        <taxon>Orbiliales</taxon>
        <taxon>Orbiliaceae</taxon>
        <taxon>Orbilia</taxon>
    </lineage>
</organism>
<reference evidence="2 3" key="1">
    <citation type="submission" date="2020-01" db="EMBL/GenBank/DDBJ databases">
        <authorList>
            <person name="Palmer J.M."/>
        </authorList>
    </citation>
    <scope>NUCLEOTIDE SEQUENCE [LARGE SCALE GENOMIC DNA]</scope>
    <source>
        <strain evidence="2 3">TWF970</strain>
    </source>
</reference>
<dbReference type="AlphaFoldDB" id="A0A7C8V9V4"/>
<evidence type="ECO:0000313" key="2">
    <source>
        <dbReference type="EMBL" id="KAF3282262.1"/>
    </source>
</evidence>
<proteinExistence type="predicted"/>
<feature type="compositionally biased region" description="Polar residues" evidence="1">
    <location>
        <begin position="339"/>
        <end position="348"/>
    </location>
</feature>
<feature type="region of interest" description="Disordered" evidence="1">
    <location>
        <begin position="571"/>
        <end position="668"/>
    </location>
</feature>
<feature type="compositionally biased region" description="Basic and acidic residues" evidence="1">
    <location>
        <begin position="587"/>
        <end position="624"/>
    </location>
</feature>
<evidence type="ECO:0000256" key="1">
    <source>
        <dbReference type="SAM" id="MobiDB-lite"/>
    </source>
</evidence>
<feature type="region of interest" description="Disordered" evidence="1">
    <location>
        <begin position="1"/>
        <end position="56"/>
    </location>
</feature>
<accession>A0A7C8V9V4</accession>
<sequence>MVSSELPVVPMVQSQENIEASSSKKAPDDSKKPPKDKLTVDPASSNNLPAASGRRAYTAPEQETAIYFAQIAQQAKVTVKQLGSQPPIGAERLASGSKPVEKNLRFVEEETDALPLHASVFRPFDPKDHPSRVNDFSTLEKRLLRLGLTCTYPPQSFNRPLGNPEWSLKSILQSRYRADTDPRVVEYEAQFVWANGREAPRQWLTFEELNWSWGIRVMRCFHQRNMFRPMDVRMQDQSVLATEARVERSEWFNGKDIYKEEYLSKMIYLQTKYEQVELYKNSTAVNESMNRGRNTMKSPPPLYLSPSTHGKGKGASEKPRGRTLTRSPPRGDPSDTEMTDVTSVSDHSYYSEGKDPEMLAIYEKAQQDFRAGGGPGLRRHLSVGPAERSTTAFHADQKTEEQEALEKAAWREKMRLAAERIKNARLLSGPSNMKYKNDDTNNKNQAEWKPPTTLHNLRPPHNKPSEKWQSPNFYHRYSDWLPPVVLPSYDNLNAIPSVSSPPPKLATLNQLLTDIKVTPPIRYERPLAKKKGSKSSRNVGGKERNLGMSVEGTEEEMSDSVMAGFDEEFDADTEDAGDALDPLASKRSRESAGSHRGDLKRTRFFDQGEKMEGVEEGEKYGHGEEEQDDGPEETKVSKGDRVGDDEKSVGKDNMDGSEGKGSAGSTNP</sequence>
<dbReference type="OrthoDB" id="5334175at2759"/>
<comment type="caution">
    <text evidence="2">The sequence shown here is derived from an EMBL/GenBank/DDBJ whole genome shotgun (WGS) entry which is preliminary data.</text>
</comment>
<gene>
    <name evidence="2" type="ORF">TWF970_001675</name>
</gene>
<feature type="region of interest" description="Disordered" evidence="1">
    <location>
        <begin position="523"/>
        <end position="559"/>
    </location>
</feature>